<organism evidence="4 5">
    <name type="scientific">Protomyces lactucae-debilis</name>
    <dbReference type="NCBI Taxonomy" id="2754530"/>
    <lineage>
        <taxon>Eukaryota</taxon>
        <taxon>Fungi</taxon>
        <taxon>Dikarya</taxon>
        <taxon>Ascomycota</taxon>
        <taxon>Taphrinomycotina</taxon>
        <taxon>Taphrinomycetes</taxon>
        <taxon>Taphrinales</taxon>
        <taxon>Protomycetaceae</taxon>
        <taxon>Protomyces</taxon>
    </lineage>
</organism>
<dbReference type="PANTHER" id="PTHR21250">
    <property type="entry name" value="PRE-RRNA-PROCESSING PROTEIN TSR2 HOMOLOG"/>
    <property type="match status" value="1"/>
</dbReference>
<reference evidence="4 5" key="1">
    <citation type="submission" date="2016-07" db="EMBL/GenBank/DDBJ databases">
        <title>Pervasive Adenine N6-methylation of Active Genes in Fungi.</title>
        <authorList>
            <consortium name="DOE Joint Genome Institute"/>
            <person name="Mondo S.J."/>
            <person name="Dannebaum R.O."/>
            <person name="Kuo R.C."/>
            <person name="Labutti K."/>
            <person name="Haridas S."/>
            <person name="Kuo A."/>
            <person name="Salamov A."/>
            <person name="Ahrendt S.R."/>
            <person name="Lipzen A."/>
            <person name="Sullivan W."/>
            <person name="Andreopoulos W.B."/>
            <person name="Clum A."/>
            <person name="Lindquist E."/>
            <person name="Daum C."/>
            <person name="Ramamoorthy G.K."/>
            <person name="Gryganskyi A."/>
            <person name="Culley D."/>
            <person name="Magnuson J.K."/>
            <person name="James T.Y."/>
            <person name="O'Malley M.A."/>
            <person name="Stajich J.E."/>
            <person name="Spatafora J.W."/>
            <person name="Visel A."/>
            <person name="Grigoriev I.V."/>
        </authorList>
    </citation>
    <scope>NUCLEOTIDE SEQUENCE [LARGE SCALE GENOMIC DNA]</scope>
    <source>
        <strain evidence="4 5">12-1054</strain>
    </source>
</reference>
<accession>A0A1Y2FDZ3</accession>
<dbReference type="Pfam" id="PF10273">
    <property type="entry name" value="WGG"/>
    <property type="match status" value="1"/>
</dbReference>
<evidence type="ECO:0000256" key="2">
    <source>
        <dbReference type="ARBA" id="ARBA00022552"/>
    </source>
</evidence>
<dbReference type="AlphaFoldDB" id="A0A1Y2FDZ3"/>
<dbReference type="GO" id="GO:0006364">
    <property type="term" value="P:rRNA processing"/>
    <property type="evidence" value="ECO:0007669"/>
    <property type="project" value="UniProtKB-KW"/>
</dbReference>
<evidence type="ECO:0000256" key="1">
    <source>
        <dbReference type="ARBA" id="ARBA00006524"/>
    </source>
</evidence>
<dbReference type="InterPro" id="IPR019398">
    <property type="entry name" value="Pre-rRNA_process_TSR2"/>
</dbReference>
<sequence>MSAASKTTIHPKTVAYFELGVSLYLWRFQALQLAVENGWGGHDSAEKRDWLAGVVADMYTSQVPAASDVPTEVALKDIDPEDVEDVVTQVLSDEFSVMLEDDSAYELSMHIDACWKDCLRGQFEKIQQMQQAFEQARPSLATKAAQEDSDSSGTDAEVDEDEMMVDAPVARPEPVVDEDGFELVQKTKGRRR</sequence>
<name>A0A1Y2FDZ3_PROLT</name>
<evidence type="ECO:0000313" key="5">
    <source>
        <dbReference type="Proteomes" id="UP000193685"/>
    </source>
</evidence>
<keyword evidence="5" id="KW-1185">Reference proteome</keyword>
<dbReference type="OrthoDB" id="263560at2759"/>
<feature type="region of interest" description="Disordered" evidence="3">
    <location>
        <begin position="137"/>
        <end position="192"/>
    </location>
</feature>
<dbReference type="EMBL" id="MCFI01000011">
    <property type="protein sequence ID" value="ORY81536.1"/>
    <property type="molecule type" value="Genomic_DNA"/>
</dbReference>
<dbReference type="OMA" id="QSNWGGP"/>
<protein>
    <submittedName>
        <fullName evidence="4">Pre-rRNA-processing protein TSR2-domain-containing protein</fullName>
    </submittedName>
</protein>
<comment type="caution">
    <text evidence="4">The sequence shown here is derived from an EMBL/GenBank/DDBJ whole genome shotgun (WGS) entry which is preliminary data.</text>
</comment>
<dbReference type="GeneID" id="63784434"/>
<comment type="similarity">
    <text evidence="1">Belongs to the TSR2 family.</text>
</comment>
<evidence type="ECO:0000313" key="4">
    <source>
        <dbReference type="EMBL" id="ORY81536.1"/>
    </source>
</evidence>
<dbReference type="Proteomes" id="UP000193685">
    <property type="component" value="Unassembled WGS sequence"/>
</dbReference>
<dbReference type="RefSeq" id="XP_040724912.1">
    <property type="nucleotide sequence ID" value="XM_040867835.1"/>
</dbReference>
<keyword evidence="2" id="KW-0698">rRNA processing</keyword>
<proteinExistence type="inferred from homology"/>
<gene>
    <name evidence="4" type="ORF">BCR37DRAFT_348240</name>
</gene>
<dbReference type="STRING" id="56484.A0A1Y2FDZ3"/>
<evidence type="ECO:0000256" key="3">
    <source>
        <dbReference type="SAM" id="MobiDB-lite"/>
    </source>
</evidence>